<organism evidence="7 8">
    <name type="scientific">Acropora cervicornis</name>
    <name type="common">Staghorn coral</name>
    <dbReference type="NCBI Taxonomy" id="6130"/>
    <lineage>
        <taxon>Eukaryota</taxon>
        <taxon>Metazoa</taxon>
        <taxon>Cnidaria</taxon>
        <taxon>Anthozoa</taxon>
        <taxon>Hexacorallia</taxon>
        <taxon>Scleractinia</taxon>
        <taxon>Astrocoeniina</taxon>
        <taxon>Acroporidae</taxon>
        <taxon>Acropora</taxon>
    </lineage>
</organism>
<comment type="subcellular location">
    <subcellularLocation>
        <location evidence="1">Membrane</location>
        <topology evidence="1">Multi-pass membrane protein</topology>
    </subcellularLocation>
</comment>
<comment type="caution">
    <text evidence="7">The sequence shown here is derived from an EMBL/GenBank/DDBJ whole genome shotgun (WGS) entry which is preliminary data.</text>
</comment>
<feature type="transmembrane region" description="Helical" evidence="5">
    <location>
        <begin position="93"/>
        <end position="115"/>
    </location>
</feature>
<dbReference type="InterPro" id="IPR001902">
    <property type="entry name" value="SLC26A/SulP_fam"/>
</dbReference>
<evidence type="ECO:0000256" key="4">
    <source>
        <dbReference type="ARBA" id="ARBA00023136"/>
    </source>
</evidence>
<evidence type="ECO:0000313" key="8">
    <source>
        <dbReference type="Proteomes" id="UP001249851"/>
    </source>
</evidence>
<evidence type="ECO:0000259" key="6">
    <source>
        <dbReference type="Pfam" id="PF00916"/>
    </source>
</evidence>
<keyword evidence="3 5" id="KW-1133">Transmembrane helix</keyword>
<keyword evidence="4 5" id="KW-0472">Membrane</keyword>
<dbReference type="PANTHER" id="PTHR11814">
    <property type="entry name" value="SULFATE TRANSPORTER"/>
    <property type="match status" value="1"/>
</dbReference>
<feature type="transmembrane region" description="Helical" evidence="5">
    <location>
        <begin position="136"/>
        <end position="153"/>
    </location>
</feature>
<proteinExistence type="predicted"/>
<dbReference type="Proteomes" id="UP001249851">
    <property type="component" value="Unassembled WGS sequence"/>
</dbReference>
<dbReference type="Pfam" id="PF00916">
    <property type="entry name" value="Sulfate_transp"/>
    <property type="match status" value="1"/>
</dbReference>
<reference evidence="7" key="2">
    <citation type="journal article" date="2023" name="Science">
        <title>Genomic signatures of disease resistance in endangered staghorn corals.</title>
        <authorList>
            <person name="Vollmer S.V."/>
            <person name="Selwyn J.D."/>
            <person name="Despard B.A."/>
            <person name="Roesel C.L."/>
        </authorList>
    </citation>
    <scope>NUCLEOTIDE SEQUENCE</scope>
    <source>
        <strain evidence="7">K2</strain>
    </source>
</reference>
<feature type="transmembrane region" description="Helical" evidence="5">
    <location>
        <begin position="217"/>
        <end position="234"/>
    </location>
</feature>
<dbReference type="InterPro" id="IPR011547">
    <property type="entry name" value="SLC26A/SulP_dom"/>
</dbReference>
<protein>
    <submittedName>
        <fullName evidence="7">Sodium-independent sulfate anion transporter</fullName>
    </submittedName>
</protein>
<keyword evidence="2 5" id="KW-0812">Transmembrane</keyword>
<evidence type="ECO:0000313" key="7">
    <source>
        <dbReference type="EMBL" id="KAK2564308.1"/>
    </source>
</evidence>
<feature type="transmembrane region" description="Helical" evidence="5">
    <location>
        <begin position="159"/>
        <end position="182"/>
    </location>
</feature>
<accession>A0AAD9QN45</accession>
<dbReference type="AlphaFoldDB" id="A0AAD9QN45"/>
<sequence>MNFSREIQDSGAMKTSGSNPLLCNDDEIDDAEFGGFRKAAKKFLYKHVPITYWLPKYSLDSLFRDITAGVTVGLMVVPQGLAYATIANLPVQYGLYSAYLGCFVYCVFGGCKEIAFGPTATTSLMVSRFDKGEPHYAITLALVGGLVQFLLGVTRLGFLVRFISIPVHSGLVSAIAFTIGFGQMKHLLGLKRIPRDFLIHNCINTFKHIRETNPWDLLLGFCCIVLLFLLRKLNRMKWEENEYVPKWQRVCRKFLWLLSTGRNALVIVLAASVVKAVESMSDKKDIFTLTKEVEGGIPEFRVSNEVYLCDFIFLALIHRPSSV</sequence>
<evidence type="ECO:0000256" key="2">
    <source>
        <dbReference type="ARBA" id="ARBA00022692"/>
    </source>
</evidence>
<name>A0AAD9QN45_ACRCE</name>
<feature type="domain" description="SLC26A/SulP transporter" evidence="6">
    <location>
        <begin position="62"/>
        <end position="303"/>
    </location>
</feature>
<dbReference type="GO" id="GO:0055085">
    <property type="term" value="P:transmembrane transport"/>
    <property type="evidence" value="ECO:0007669"/>
    <property type="project" value="InterPro"/>
</dbReference>
<dbReference type="GO" id="GO:0016020">
    <property type="term" value="C:membrane"/>
    <property type="evidence" value="ECO:0007669"/>
    <property type="project" value="UniProtKB-SubCell"/>
</dbReference>
<reference evidence="7" key="1">
    <citation type="journal article" date="2023" name="G3 (Bethesda)">
        <title>Whole genome assembly and annotation of the endangered Caribbean coral Acropora cervicornis.</title>
        <authorList>
            <person name="Selwyn J.D."/>
            <person name="Vollmer S.V."/>
        </authorList>
    </citation>
    <scope>NUCLEOTIDE SEQUENCE</scope>
    <source>
        <strain evidence="7">K2</strain>
    </source>
</reference>
<evidence type="ECO:0000256" key="1">
    <source>
        <dbReference type="ARBA" id="ARBA00004141"/>
    </source>
</evidence>
<evidence type="ECO:0000256" key="5">
    <source>
        <dbReference type="SAM" id="Phobius"/>
    </source>
</evidence>
<evidence type="ECO:0000256" key="3">
    <source>
        <dbReference type="ARBA" id="ARBA00022989"/>
    </source>
</evidence>
<gene>
    <name evidence="7" type="ORF">P5673_012566</name>
</gene>
<feature type="transmembrane region" description="Helical" evidence="5">
    <location>
        <begin position="66"/>
        <end position="87"/>
    </location>
</feature>
<feature type="transmembrane region" description="Helical" evidence="5">
    <location>
        <begin position="254"/>
        <end position="274"/>
    </location>
</feature>
<keyword evidence="8" id="KW-1185">Reference proteome</keyword>
<dbReference type="EMBL" id="JARQWQ010000023">
    <property type="protein sequence ID" value="KAK2564308.1"/>
    <property type="molecule type" value="Genomic_DNA"/>
</dbReference>